<gene>
    <name evidence="2" type="ORF">BDK51DRAFT_39151</name>
</gene>
<name>A0A4P9WGW0_9FUNG</name>
<keyword evidence="3" id="KW-1185">Reference proteome</keyword>
<protein>
    <submittedName>
        <fullName evidence="2">Uncharacterized protein</fullName>
    </submittedName>
</protein>
<sequence length="231" mass="25315">MLTLFWTFPRIGHVPLLGDQFRSDPRDGPVRSKLFFPAIPLPSATIMESKAIAVAQAKPIARDGRSLAPLERQNPTAYNFWVKYFFDDPSPVESYELEEALRSHGLPFNNQLAGLIGPTRFRIMVMGKGRLAKFFPSGERRMDDESSVSSGEDTGDCAFPEQRPAYTNIAYVPTDSADVSTGGCSSSAPAGRLSSSGQLAYTPFPGALRPVHYLTPKPIPRAIAPDARLIR</sequence>
<evidence type="ECO:0000256" key="1">
    <source>
        <dbReference type="SAM" id="MobiDB-lite"/>
    </source>
</evidence>
<evidence type="ECO:0000313" key="2">
    <source>
        <dbReference type="EMBL" id="RKO90618.1"/>
    </source>
</evidence>
<reference evidence="3" key="1">
    <citation type="journal article" date="2018" name="Nat. Microbiol.">
        <title>Leveraging single-cell genomics to expand the fungal tree of life.</title>
        <authorList>
            <person name="Ahrendt S.R."/>
            <person name="Quandt C.A."/>
            <person name="Ciobanu D."/>
            <person name="Clum A."/>
            <person name="Salamov A."/>
            <person name="Andreopoulos B."/>
            <person name="Cheng J.F."/>
            <person name="Woyke T."/>
            <person name="Pelin A."/>
            <person name="Henrissat B."/>
            <person name="Reynolds N.K."/>
            <person name="Benny G.L."/>
            <person name="Smith M.E."/>
            <person name="James T.Y."/>
            <person name="Grigoriev I.V."/>
        </authorList>
    </citation>
    <scope>NUCLEOTIDE SEQUENCE [LARGE SCALE GENOMIC DNA]</scope>
</reference>
<accession>A0A4P9WGW0</accession>
<proteinExistence type="predicted"/>
<dbReference type="Proteomes" id="UP000269721">
    <property type="component" value="Unassembled WGS sequence"/>
</dbReference>
<feature type="region of interest" description="Disordered" evidence="1">
    <location>
        <begin position="140"/>
        <end position="159"/>
    </location>
</feature>
<evidence type="ECO:0000313" key="3">
    <source>
        <dbReference type="Proteomes" id="UP000269721"/>
    </source>
</evidence>
<dbReference type="AlphaFoldDB" id="A0A4P9WGW0"/>
<organism evidence="2 3">
    <name type="scientific">Blyttiomyces helicus</name>
    <dbReference type="NCBI Taxonomy" id="388810"/>
    <lineage>
        <taxon>Eukaryota</taxon>
        <taxon>Fungi</taxon>
        <taxon>Fungi incertae sedis</taxon>
        <taxon>Chytridiomycota</taxon>
        <taxon>Chytridiomycota incertae sedis</taxon>
        <taxon>Chytridiomycetes</taxon>
        <taxon>Chytridiomycetes incertae sedis</taxon>
        <taxon>Blyttiomyces</taxon>
    </lineage>
</organism>
<dbReference type="EMBL" id="KZ995462">
    <property type="protein sequence ID" value="RKO90618.1"/>
    <property type="molecule type" value="Genomic_DNA"/>
</dbReference>